<dbReference type="InterPro" id="IPR014794">
    <property type="entry name" value="DUF1779"/>
</dbReference>
<organism evidence="1 2">
    <name type="scientific">Paenibacillus beijingensis</name>
    <dbReference type="NCBI Taxonomy" id="1126833"/>
    <lineage>
        <taxon>Bacteria</taxon>
        <taxon>Bacillati</taxon>
        <taxon>Bacillota</taxon>
        <taxon>Bacilli</taxon>
        <taxon>Bacillales</taxon>
        <taxon>Paenibacillaceae</taxon>
        <taxon>Paenibacillus</taxon>
    </lineage>
</organism>
<sequence>MEGNSRRSALRGMALVMLLLAAAALVMIYQANQSKGTNVTAAGSEGATTGDVKRLWEWTDGELQGGAPGGSWQLRFDADASVDEVKRMAELLGIKPLAVTAGALDETDGLEGNLWQGEVVRGGGALSLWAKRTGSSGRAADLVIRYELGQKASLDALLAQANAVLSAAAETGLHAKMNLNVHGYAIRSNSMRRLADIAQADSRDTYKDGATVSATYFTPLLTASVSLGGGKKGNLQLAVHDDTESKRIELTAGVPLISGDYSKAD</sequence>
<dbReference type="Proteomes" id="UP000032633">
    <property type="component" value="Chromosome"/>
</dbReference>
<proteinExistence type="predicted"/>
<dbReference type="HOGENOM" id="CLU_1049053_0_0_9"/>
<dbReference type="Gene3D" id="3.30.360.40">
    <property type="entry name" value="YwmB-like"/>
    <property type="match status" value="1"/>
</dbReference>
<reference evidence="1 2" key="1">
    <citation type="journal article" date="2015" name="J. Biotechnol.">
        <title>Complete genome sequence of Paenibacillus beijingensis 7188(T) (=DSM 24997(T)), a novel rhizobacterium from jujube garden soil.</title>
        <authorList>
            <person name="Kwak Y."/>
            <person name="Shin J.H."/>
        </authorList>
    </citation>
    <scope>NUCLEOTIDE SEQUENCE [LARGE SCALE GENOMIC DNA]</scope>
    <source>
        <strain evidence="1 2">DSM 24997</strain>
    </source>
</reference>
<evidence type="ECO:0000313" key="1">
    <source>
        <dbReference type="EMBL" id="AJY73813.1"/>
    </source>
</evidence>
<name>A0A0D5NFX2_9BACL</name>
<dbReference type="KEGG" id="pbj:VN24_03160"/>
<dbReference type="AlphaFoldDB" id="A0A0D5NFX2"/>
<protein>
    <recommendedName>
        <fullName evidence="3">TATA-box binding protein</fullName>
    </recommendedName>
</protein>
<evidence type="ECO:0000313" key="2">
    <source>
        <dbReference type="Proteomes" id="UP000032633"/>
    </source>
</evidence>
<dbReference type="EMBL" id="CP011058">
    <property type="protein sequence ID" value="AJY73813.1"/>
    <property type="molecule type" value="Genomic_DNA"/>
</dbReference>
<keyword evidence="2" id="KW-1185">Reference proteome</keyword>
<gene>
    <name evidence="1" type="ORF">VN24_03160</name>
</gene>
<evidence type="ECO:0008006" key="3">
    <source>
        <dbReference type="Google" id="ProtNLM"/>
    </source>
</evidence>
<dbReference type="OrthoDB" id="2661047at2"/>
<dbReference type="STRING" id="1126833.VN24_03160"/>
<dbReference type="Pfam" id="PF08680">
    <property type="entry name" value="DUF1779"/>
    <property type="match status" value="1"/>
</dbReference>
<dbReference type="PATRIC" id="fig|1126833.4.peg.702"/>
<reference evidence="2" key="2">
    <citation type="submission" date="2015-03" db="EMBL/GenBank/DDBJ databases">
        <title>Genome sequence of Paenibacillus beijingensis strain DSM 24997T.</title>
        <authorList>
            <person name="Kwak Y."/>
            <person name="Shin J.-H."/>
        </authorList>
    </citation>
    <scope>NUCLEOTIDE SEQUENCE [LARGE SCALE GENOMIC DNA]</scope>
    <source>
        <strain evidence="2">DSM 24997</strain>
    </source>
</reference>
<dbReference type="RefSeq" id="WP_045669248.1">
    <property type="nucleotide sequence ID" value="NZ_CP011058.1"/>
</dbReference>
<accession>A0A0D5NFX2</accession>